<evidence type="ECO:0000256" key="1">
    <source>
        <dbReference type="SAM" id="Coils"/>
    </source>
</evidence>
<comment type="caution">
    <text evidence="2">The sequence shown here is derived from an EMBL/GenBank/DDBJ whole genome shotgun (WGS) entry which is preliminary data.</text>
</comment>
<feature type="coiled-coil region" evidence="1">
    <location>
        <begin position="8"/>
        <end position="35"/>
    </location>
</feature>
<keyword evidence="1" id="KW-0175">Coiled coil</keyword>
<proteinExistence type="predicted"/>
<dbReference type="AlphaFoldDB" id="A0A1J4SEN7"/>
<dbReference type="STRING" id="1817893.AUJ66_04370"/>
<evidence type="ECO:0008006" key="4">
    <source>
        <dbReference type="Google" id="ProtNLM"/>
    </source>
</evidence>
<accession>A0A1J4SEN7</accession>
<protein>
    <recommendedName>
        <fullName evidence="4">Antitoxin</fullName>
    </recommendedName>
</protein>
<name>A0A1J4SEN7_9BACT</name>
<sequence length="76" mass="8869">MPFKRITYASAIDALDALLKSLAAYEQKYQMSSDEFYANYLSGKLEDSKDFVEWAGDYKHYIEMKKELEEKLKVTA</sequence>
<evidence type="ECO:0000313" key="2">
    <source>
        <dbReference type="EMBL" id="OIN97116.1"/>
    </source>
</evidence>
<dbReference type="EMBL" id="MNUO01000064">
    <property type="protein sequence ID" value="OIN97116.1"/>
    <property type="molecule type" value="Genomic_DNA"/>
</dbReference>
<evidence type="ECO:0000313" key="3">
    <source>
        <dbReference type="Proteomes" id="UP000182278"/>
    </source>
</evidence>
<dbReference type="Proteomes" id="UP000182278">
    <property type="component" value="Unassembled WGS sequence"/>
</dbReference>
<organism evidence="2 3">
    <name type="scientific">Candidatus Desantisbacteria bacterium CG1_02_38_46</name>
    <dbReference type="NCBI Taxonomy" id="1817893"/>
    <lineage>
        <taxon>Bacteria</taxon>
        <taxon>Candidatus Desantisiibacteriota</taxon>
    </lineage>
</organism>
<reference evidence="2 3" key="1">
    <citation type="journal article" date="2016" name="Environ. Microbiol.">
        <title>Genomic resolution of a cold subsurface aquifer community provides metabolic insights for novel microbes adapted to high CO concentrations.</title>
        <authorList>
            <person name="Probst A.J."/>
            <person name="Castelle C.J."/>
            <person name="Singh A."/>
            <person name="Brown C.T."/>
            <person name="Anantharaman K."/>
            <person name="Sharon I."/>
            <person name="Hug L.A."/>
            <person name="Burstein D."/>
            <person name="Emerson J.B."/>
            <person name="Thomas B.C."/>
            <person name="Banfield J.F."/>
        </authorList>
    </citation>
    <scope>NUCLEOTIDE SEQUENCE [LARGE SCALE GENOMIC DNA]</scope>
    <source>
        <strain evidence="2">CG1_02_38_46</strain>
    </source>
</reference>
<gene>
    <name evidence="2" type="ORF">AUJ66_04370</name>
</gene>